<dbReference type="AlphaFoldDB" id="A0A2A6M7X9"/>
<dbReference type="Proteomes" id="UP000220353">
    <property type="component" value="Unassembled WGS sequence"/>
</dbReference>
<dbReference type="SUPFAM" id="SSF55073">
    <property type="entry name" value="Nucleotide cyclase"/>
    <property type="match status" value="1"/>
</dbReference>
<name>A0A2A6M7X9_RHIFR</name>
<dbReference type="Gene3D" id="3.20.20.450">
    <property type="entry name" value="EAL domain"/>
    <property type="match status" value="1"/>
</dbReference>
<evidence type="ECO:0000256" key="1">
    <source>
        <dbReference type="SAM" id="Phobius"/>
    </source>
</evidence>
<organism evidence="4 5">
    <name type="scientific">Rhizobium fredii</name>
    <name type="common">Sinorhizobium fredii</name>
    <dbReference type="NCBI Taxonomy" id="380"/>
    <lineage>
        <taxon>Bacteria</taxon>
        <taxon>Pseudomonadati</taxon>
        <taxon>Pseudomonadota</taxon>
        <taxon>Alphaproteobacteria</taxon>
        <taxon>Hyphomicrobiales</taxon>
        <taxon>Rhizobiaceae</taxon>
        <taxon>Sinorhizobium/Ensifer group</taxon>
        <taxon>Sinorhizobium</taxon>
    </lineage>
</organism>
<gene>
    <name evidence="4" type="ORF">CO661_02475</name>
</gene>
<keyword evidence="1" id="KW-0812">Transmembrane</keyword>
<feature type="transmembrane region" description="Helical" evidence="1">
    <location>
        <begin position="41"/>
        <end position="61"/>
    </location>
</feature>
<protein>
    <submittedName>
        <fullName evidence="4">GGDEF-domain containing protein</fullName>
    </submittedName>
</protein>
<dbReference type="EMBL" id="NWTC01000001">
    <property type="protein sequence ID" value="PDT50499.1"/>
    <property type="molecule type" value="Genomic_DNA"/>
</dbReference>
<reference evidence="4 5" key="1">
    <citation type="submission" date="2017-09" db="EMBL/GenBank/DDBJ databases">
        <title>Comparative genomics of rhizobia isolated from Phaseolus vulgaris in China.</title>
        <authorList>
            <person name="Tong W."/>
        </authorList>
    </citation>
    <scope>NUCLEOTIDE SEQUENCE [LARGE SCALE GENOMIC DNA]</scope>
    <source>
        <strain evidence="4 5">PCH1</strain>
    </source>
</reference>
<dbReference type="InterPro" id="IPR035919">
    <property type="entry name" value="EAL_sf"/>
</dbReference>
<feature type="transmembrane region" description="Helical" evidence="1">
    <location>
        <begin position="108"/>
        <end position="125"/>
    </location>
</feature>
<dbReference type="CDD" id="cd01949">
    <property type="entry name" value="GGDEF"/>
    <property type="match status" value="1"/>
</dbReference>
<dbReference type="Pfam" id="PF00990">
    <property type="entry name" value="GGDEF"/>
    <property type="match status" value="1"/>
</dbReference>
<dbReference type="SMART" id="SM00267">
    <property type="entry name" value="GGDEF"/>
    <property type="match status" value="1"/>
</dbReference>
<dbReference type="PANTHER" id="PTHR44757:SF2">
    <property type="entry name" value="BIOFILM ARCHITECTURE MAINTENANCE PROTEIN MBAA"/>
    <property type="match status" value="1"/>
</dbReference>
<feature type="domain" description="EAL" evidence="2">
    <location>
        <begin position="398"/>
        <end position="648"/>
    </location>
</feature>
<evidence type="ECO:0000313" key="5">
    <source>
        <dbReference type="Proteomes" id="UP000220353"/>
    </source>
</evidence>
<dbReference type="CDD" id="cd01948">
    <property type="entry name" value="EAL"/>
    <property type="match status" value="1"/>
</dbReference>
<accession>A0A2A6M7X9</accession>
<dbReference type="SMART" id="SM00052">
    <property type="entry name" value="EAL"/>
    <property type="match status" value="1"/>
</dbReference>
<dbReference type="PROSITE" id="PS50887">
    <property type="entry name" value="GGDEF"/>
    <property type="match status" value="1"/>
</dbReference>
<sequence length="656" mass="71492">MGEWGRTCVRKQSIQDLILSRSAEYKGALLRAQCKVISRQVPLMHLLCIVNICALSFTTFSDAPLALSLYCPLILTMLCASQALWWLKLGAGVPAVEDAELALVRTGRFSGLITLALCAWALAVFPHGDAYGQSHVVFFMAVTIIGSVSCLTHLLPAAIVVGLVANAVFLAFLVPSGNTVFLTMSLNVVFVSGAFLLVLAGNYREFTSQVEAQLRTEALGRENQRLANIDSLTHLPNRRSFFARLSAECAAASAKQSRLAVAMLDLDGFKAVNDLYGHATGDSLLVEVGRRLALACPNNAFLARLGGDEYAMIVANAQEADLLRVGERICEEIAAPYVLDGISVLISASVGFAVYPDHAAEPDLVFEYADYALYEAKQNKTGRTVLFCKEHSFAILRNAKIEQALRDADLRAEIAVAFQPIIDLETGRVASFEALSRWKSRELGDVSPAQFIPIAEKAGLVSELTRVLLEQSLCAAQQWPEPLRLSFNLSPKDICSAGGALRIANIVLKSDFDPRRIDFEITETAMMHDFPHARRAVEALKALGCGISLDDFGTGYSSLAQLQTLPITKLKIDRCFVADLQEQATGYKIVKSMLSLARDMGIDCIVEGVETEEELRTLRQLGCRLVQGFHMSKPLDQEAARRYVGAILIEPGKVSA</sequence>
<keyword evidence="1" id="KW-0472">Membrane</keyword>
<dbReference type="Gene3D" id="3.30.70.270">
    <property type="match status" value="1"/>
</dbReference>
<dbReference type="PROSITE" id="PS50883">
    <property type="entry name" value="EAL"/>
    <property type="match status" value="1"/>
</dbReference>
<dbReference type="InterPro" id="IPR043128">
    <property type="entry name" value="Rev_trsase/Diguanyl_cyclase"/>
</dbReference>
<dbReference type="InterPro" id="IPR001633">
    <property type="entry name" value="EAL_dom"/>
</dbReference>
<evidence type="ECO:0000259" key="2">
    <source>
        <dbReference type="PROSITE" id="PS50883"/>
    </source>
</evidence>
<dbReference type="PANTHER" id="PTHR44757">
    <property type="entry name" value="DIGUANYLATE CYCLASE DGCP"/>
    <property type="match status" value="1"/>
</dbReference>
<dbReference type="InterPro" id="IPR052155">
    <property type="entry name" value="Biofilm_reg_signaling"/>
</dbReference>
<dbReference type="SUPFAM" id="SSF141868">
    <property type="entry name" value="EAL domain-like"/>
    <property type="match status" value="1"/>
</dbReference>
<feature type="domain" description="GGDEF" evidence="3">
    <location>
        <begin position="257"/>
        <end position="391"/>
    </location>
</feature>
<keyword evidence="1" id="KW-1133">Transmembrane helix</keyword>
<proteinExistence type="predicted"/>
<feature type="transmembrane region" description="Helical" evidence="1">
    <location>
        <begin position="67"/>
        <end position="87"/>
    </location>
</feature>
<comment type="caution">
    <text evidence="4">The sequence shown here is derived from an EMBL/GenBank/DDBJ whole genome shotgun (WGS) entry which is preliminary data.</text>
</comment>
<dbReference type="InterPro" id="IPR000160">
    <property type="entry name" value="GGDEF_dom"/>
</dbReference>
<dbReference type="NCBIfam" id="TIGR00254">
    <property type="entry name" value="GGDEF"/>
    <property type="match status" value="1"/>
</dbReference>
<dbReference type="InterPro" id="IPR029787">
    <property type="entry name" value="Nucleotide_cyclase"/>
</dbReference>
<evidence type="ECO:0000259" key="3">
    <source>
        <dbReference type="PROSITE" id="PS50887"/>
    </source>
</evidence>
<evidence type="ECO:0000313" key="4">
    <source>
        <dbReference type="EMBL" id="PDT50499.1"/>
    </source>
</evidence>
<dbReference type="Pfam" id="PF00563">
    <property type="entry name" value="EAL"/>
    <property type="match status" value="1"/>
</dbReference>